<feature type="active site" description="Proton donor" evidence="3">
    <location>
        <position position="82"/>
    </location>
</feature>
<dbReference type="AlphaFoldDB" id="A0AA89I3A8"/>
<comment type="miscellaneous">
    <text evidence="3">A lyase-type mechanism (elimination/hydration) is suggested for the cleavage of the lactyl ether bond of MurNAc 6-phosphate, with the formation of an alpha,beta-unsaturated aldehyde intermediate with (E)-stereochemistry, followed by the syn addition of water to give product.</text>
</comment>
<accession>A0AA89I3A8</accession>
<dbReference type="NCBIfam" id="TIGR00274">
    <property type="entry name" value="N-acetylmuramic acid 6-phosphate etherase"/>
    <property type="match status" value="1"/>
</dbReference>
<dbReference type="HAMAP" id="MF_00068">
    <property type="entry name" value="MurQ"/>
    <property type="match status" value="1"/>
</dbReference>
<dbReference type="InterPro" id="IPR005488">
    <property type="entry name" value="Etherase_MurQ"/>
</dbReference>
<sequence>MYSTTEQRNPETLKIDQLDTLDVLRLINQQDQSVPYAINQPELLEQMSKIVTEMTTTFKNDGRIFYLGAGTSGRLGVLDAVEIVPTYGVSPDRFIPLMAGGQQAMYEAVEGAEDNADLAVQDLKKQHFQPGDFLIGIAASGRTPYVIGGLDYAHSLGVKTASIACNKDALISQHADLPLEIIVGPEVVTGSTRMKAGTAQKLVLNMLSTTTMIKCGKVYGNLMVDLKPTNQKLKIRAKSIIQEATGTTAAVAEKAYFEAHESAKVAIVMLSATVDYQSAVAALINNDDRVALAIAALLKK</sequence>
<comment type="similarity">
    <text evidence="3">Belongs to the GCKR-like family. MurNAc-6-P etherase subfamily.</text>
</comment>
<comment type="pathway">
    <text evidence="3">Amino-sugar metabolism; N-acetylmuramate degradation.</text>
</comment>
<name>A0AA89I3A8_9LACO</name>
<keyword evidence="2 3" id="KW-0119">Carbohydrate metabolism</keyword>
<dbReference type="InterPro" id="IPR001347">
    <property type="entry name" value="SIS_dom"/>
</dbReference>
<evidence type="ECO:0000313" key="5">
    <source>
        <dbReference type="EMBL" id="KRM20544.1"/>
    </source>
</evidence>
<keyword evidence="1 3" id="KW-0456">Lyase</keyword>
<dbReference type="EC" id="4.2.1.126" evidence="3"/>
<dbReference type="InterPro" id="IPR046348">
    <property type="entry name" value="SIS_dom_sf"/>
</dbReference>
<dbReference type="GO" id="GO:0016803">
    <property type="term" value="F:ether hydrolase activity"/>
    <property type="evidence" value="ECO:0007669"/>
    <property type="project" value="TreeGrafter"/>
</dbReference>
<dbReference type="GO" id="GO:0009254">
    <property type="term" value="P:peptidoglycan turnover"/>
    <property type="evidence" value="ECO:0007669"/>
    <property type="project" value="TreeGrafter"/>
</dbReference>
<comment type="subunit">
    <text evidence="3">Homodimer.</text>
</comment>
<reference evidence="5 6" key="1">
    <citation type="journal article" date="2015" name="Genome Announc.">
        <title>Expanding the biotechnology potential of lactobacilli through comparative genomics of 213 strains and associated genera.</title>
        <authorList>
            <person name="Sun Z."/>
            <person name="Harris H.M."/>
            <person name="McCann A."/>
            <person name="Guo C."/>
            <person name="Argimon S."/>
            <person name="Zhang W."/>
            <person name="Yang X."/>
            <person name="Jeffery I.B."/>
            <person name="Cooney J.C."/>
            <person name="Kagawa T.F."/>
            <person name="Liu W."/>
            <person name="Song Y."/>
            <person name="Salvetti E."/>
            <person name="Wrobel A."/>
            <person name="Rasinkangas P."/>
            <person name="Parkhill J."/>
            <person name="Rea M.C."/>
            <person name="O'Sullivan O."/>
            <person name="Ritari J."/>
            <person name="Douillard F.P."/>
            <person name="Paul Ross R."/>
            <person name="Yang R."/>
            <person name="Briner A.E."/>
            <person name="Felis G.E."/>
            <person name="de Vos W.M."/>
            <person name="Barrangou R."/>
            <person name="Klaenhammer T.R."/>
            <person name="Caufield P.W."/>
            <person name="Cui Y."/>
            <person name="Zhang H."/>
            <person name="O'Toole P.W."/>
        </authorList>
    </citation>
    <scope>NUCLEOTIDE SEQUENCE [LARGE SCALE GENOMIC DNA]</scope>
    <source>
        <strain evidence="5 6">DSM 20719</strain>
    </source>
</reference>
<feature type="domain" description="SIS" evidence="4">
    <location>
        <begin position="54"/>
        <end position="217"/>
    </location>
</feature>
<dbReference type="Gene3D" id="1.10.8.1080">
    <property type="match status" value="1"/>
</dbReference>
<dbReference type="NCBIfam" id="NF003915">
    <property type="entry name" value="PRK05441.1"/>
    <property type="match status" value="1"/>
</dbReference>
<dbReference type="PANTHER" id="PTHR10088:SF4">
    <property type="entry name" value="GLUCOKINASE REGULATORY PROTEIN"/>
    <property type="match status" value="1"/>
</dbReference>
<dbReference type="RefSeq" id="WP_083482046.1">
    <property type="nucleotide sequence ID" value="NZ_AYZB01000072.1"/>
</dbReference>
<evidence type="ECO:0000256" key="3">
    <source>
        <dbReference type="HAMAP-Rule" id="MF_00068"/>
    </source>
</evidence>
<dbReference type="NCBIfam" id="NF009222">
    <property type="entry name" value="PRK12570.1"/>
    <property type="match status" value="1"/>
</dbReference>
<dbReference type="InterPro" id="IPR005486">
    <property type="entry name" value="Glucokinase_regulatory_CS"/>
</dbReference>
<evidence type="ECO:0000313" key="6">
    <source>
        <dbReference type="Proteomes" id="UP000050823"/>
    </source>
</evidence>
<organism evidence="5 6">
    <name type="scientific">Latilactobacillus graminis DSM 20719</name>
    <dbReference type="NCBI Taxonomy" id="1423752"/>
    <lineage>
        <taxon>Bacteria</taxon>
        <taxon>Bacillati</taxon>
        <taxon>Bacillota</taxon>
        <taxon>Bacilli</taxon>
        <taxon>Lactobacillales</taxon>
        <taxon>Lactobacillaceae</taxon>
        <taxon>Latilactobacillus</taxon>
    </lineage>
</organism>
<dbReference type="PROSITE" id="PS01272">
    <property type="entry name" value="GCKR"/>
    <property type="match status" value="1"/>
</dbReference>
<dbReference type="EMBL" id="AYZB01000072">
    <property type="protein sequence ID" value="KRM20544.1"/>
    <property type="molecule type" value="Genomic_DNA"/>
</dbReference>
<gene>
    <name evidence="3" type="primary">murQ</name>
    <name evidence="5" type="ORF">FC90_GL000148</name>
</gene>
<dbReference type="Gene3D" id="3.40.50.10490">
    <property type="entry name" value="Glucose-6-phosphate isomerase like protein, domain 1"/>
    <property type="match status" value="1"/>
</dbReference>
<protein>
    <recommendedName>
        <fullName evidence="3">N-acetylmuramic acid 6-phosphate etherase</fullName>
        <shortName evidence="3">MurNAc-6-P etherase</shortName>
        <ecNumber evidence="3">4.2.1.126</ecNumber>
    </recommendedName>
    <alternativeName>
        <fullName evidence="3">N-acetylmuramic acid 6-phosphate hydrolase</fullName>
    </alternativeName>
    <alternativeName>
        <fullName evidence="3">N-acetylmuramic acid 6-phosphate lyase</fullName>
    </alternativeName>
</protein>
<dbReference type="InterPro" id="IPR040190">
    <property type="entry name" value="MURQ/GCKR"/>
</dbReference>
<dbReference type="SUPFAM" id="SSF53697">
    <property type="entry name" value="SIS domain"/>
    <property type="match status" value="1"/>
</dbReference>
<comment type="function">
    <text evidence="3">Specifically catalyzes the cleavage of the D-lactyl ether substituent of MurNAc 6-phosphate, producing GlcNAc 6-phosphate and D-lactate.</text>
</comment>
<dbReference type="CDD" id="cd05007">
    <property type="entry name" value="SIS_Etherase"/>
    <property type="match status" value="1"/>
</dbReference>
<evidence type="ECO:0000259" key="4">
    <source>
        <dbReference type="PROSITE" id="PS51464"/>
    </source>
</evidence>
<dbReference type="GO" id="GO:0046348">
    <property type="term" value="P:amino sugar catabolic process"/>
    <property type="evidence" value="ECO:0007669"/>
    <property type="project" value="InterPro"/>
</dbReference>
<dbReference type="Proteomes" id="UP000050823">
    <property type="component" value="Unassembled WGS sequence"/>
</dbReference>
<comment type="catalytic activity">
    <reaction evidence="3">
        <text>N-acetyl-D-muramate 6-phosphate + H2O = N-acetyl-D-glucosamine 6-phosphate + (R)-lactate</text>
        <dbReference type="Rhea" id="RHEA:26410"/>
        <dbReference type="ChEBI" id="CHEBI:15377"/>
        <dbReference type="ChEBI" id="CHEBI:16004"/>
        <dbReference type="ChEBI" id="CHEBI:57513"/>
        <dbReference type="ChEBI" id="CHEBI:58722"/>
        <dbReference type="EC" id="4.2.1.126"/>
    </reaction>
</comment>
<evidence type="ECO:0000256" key="1">
    <source>
        <dbReference type="ARBA" id="ARBA00023239"/>
    </source>
</evidence>
<evidence type="ECO:0000256" key="2">
    <source>
        <dbReference type="ARBA" id="ARBA00023277"/>
    </source>
</evidence>
<dbReference type="GO" id="GO:0097367">
    <property type="term" value="F:carbohydrate derivative binding"/>
    <property type="evidence" value="ECO:0007669"/>
    <property type="project" value="InterPro"/>
</dbReference>
<dbReference type="PANTHER" id="PTHR10088">
    <property type="entry name" value="GLUCOKINASE REGULATORY PROTEIN"/>
    <property type="match status" value="1"/>
</dbReference>
<dbReference type="GO" id="GO:0016835">
    <property type="term" value="F:carbon-oxygen lyase activity"/>
    <property type="evidence" value="ECO:0007669"/>
    <property type="project" value="UniProtKB-UniRule"/>
</dbReference>
<dbReference type="Pfam" id="PF22645">
    <property type="entry name" value="GKRP_SIS_N"/>
    <property type="match status" value="1"/>
</dbReference>
<dbReference type="FunFam" id="3.40.50.10490:FF:000014">
    <property type="entry name" value="N-acetylmuramic acid 6-phosphate etherase"/>
    <property type="match status" value="1"/>
</dbReference>
<feature type="active site" evidence="3">
    <location>
        <position position="113"/>
    </location>
</feature>
<dbReference type="PROSITE" id="PS51464">
    <property type="entry name" value="SIS"/>
    <property type="match status" value="1"/>
</dbReference>
<comment type="caution">
    <text evidence="5">The sequence shown here is derived from an EMBL/GenBank/DDBJ whole genome shotgun (WGS) entry which is preliminary data.</text>
</comment>
<proteinExistence type="inferred from homology"/>